<accession>A0A7J0FZ43</accession>
<feature type="repeat" description="PPR" evidence="2">
    <location>
        <begin position="194"/>
        <end position="228"/>
    </location>
</feature>
<dbReference type="PROSITE" id="PS51375">
    <property type="entry name" value="PPR"/>
    <property type="match status" value="3"/>
</dbReference>
<dbReference type="GO" id="GO:0003723">
    <property type="term" value="F:RNA binding"/>
    <property type="evidence" value="ECO:0007669"/>
    <property type="project" value="InterPro"/>
</dbReference>
<reference evidence="3 4" key="1">
    <citation type="submission" date="2019-07" db="EMBL/GenBank/DDBJ databases">
        <title>De Novo Assembly of kiwifruit Actinidia rufa.</title>
        <authorList>
            <person name="Sugita-Konishi S."/>
            <person name="Sato K."/>
            <person name="Mori E."/>
            <person name="Abe Y."/>
            <person name="Kisaki G."/>
            <person name="Hamano K."/>
            <person name="Suezawa K."/>
            <person name="Otani M."/>
            <person name="Fukuda T."/>
            <person name="Manabe T."/>
            <person name="Gomi K."/>
            <person name="Tabuchi M."/>
            <person name="Akimitsu K."/>
            <person name="Kataoka I."/>
        </authorList>
    </citation>
    <scope>NUCLEOTIDE SEQUENCE [LARGE SCALE GENOMIC DNA]</scope>
    <source>
        <strain evidence="4">cv. Fuchu</strain>
    </source>
</reference>
<dbReference type="EMBL" id="BJWL01000016">
    <property type="protein sequence ID" value="GFZ03969.1"/>
    <property type="molecule type" value="Genomic_DNA"/>
</dbReference>
<sequence length="276" mass="30466">MRRLSLSPDAHTFPFVLKASAQYKSLSLARTLHCQSLKFGFSADVYDVNCLISGYSVTGRIQDACRVFDESPHRDVVSYNALMDGIVKVGETERGREVFNQMPVRDVVSWGTLIAGYAKGDQFKEAIELFDQMIGFGVCPDNIALVSAFSACAQLGELEKGKIIHDHIERKGIQIDGFLSTSLVDLYAKLVQPDGVTFLAVLVGCSHVGLINEARQVFEEMEAVYGVPQELKHYGCMAYSLGRAGLIREAMEMIDDLPMRGDVFVWAVSSVDVGYM</sequence>
<dbReference type="InterPro" id="IPR046960">
    <property type="entry name" value="PPR_At4g14850-like_plant"/>
</dbReference>
<dbReference type="FunFam" id="1.25.40.10:FF:000348">
    <property type="entry name" value="Pentatricopeptide repeat-containing protein chloroplastic"/>
    <property type="match status" value="1"/>
</dbReference>
<gene>
    <name evidence="3" type="ORF">Acr_16g0005930</name>
</gene>
<dbReference type="Pfam" id="PF13041">
    <property type="entry name" value="PPR_2"/>
    <property type="match status" value="1"/>
</dbReference>
<keyword evidence="1" id="KW-0677">Repeat</keyword>
<evidence type="ECO:0000256" key="2">
    <source>
        <dbReference type="PROSITE-ProRule" id="PRU00708"/>
    </source>
</evidence>
<feature type="repeat" description="PPR" evidence="2">
    <location>
        <begin position="75"/>
        <end position="105"/>
    </location>
</feature>
<protein>
    <submittedName>
        <fullName evidence="3">Pentatricopeptide repeat (PPR) superfamily protein</fullName>
    </submittedName>
</protein>
<dbReference type="InterPro" id="IPR002885">
    <property type="entry name" value="PPR_rpt"/>
</dbReference>
<evidence type="ECO:0000313" key="4">
    <source>
        <dbReference type="Proteomes" id="UP000585474"/>
    </source>
</evidence>
<dbReference type="Pfam" id="PF01535">
    <property type="entry name" value="PPR"/>
    <property type="match status" value="3"/>
</dbReference>
<dbReference type="Proteomes" id="UP000585474">
    <property type="component" value="Unassembled WGS sequence"/>
</dbReference>
<organism evidence="3 4">
    <name type="scientific">Actinidia rufa</name>
    <dbReference type="NCBI Taxonomy" id="165716"/>
    <lineage>
        <taxon>Eukaryota</taxon>
        <taxon>Viridiplantae</taxon>
        <taxon>Streptophyta</taxon>
        <taxon>Embryophyta</taxon>
        <taxon>Tracheophyta</taxon>
        <taxon>Spermatophyta</taxon>
        <taxon>Magnoliopsida</taxon>
        <taxon>eudicotyledons</taxon>
        <taxon>Gunneridae</taxon>
        <taxon>Pentapetalae</taxon>
        <taxon>asterids</taxon>
        <taxon>Ericales</taxon>
        <taxon>Actinidiaceae</taxon>
        <taxon>Actinidia</taxon>
    </lineage>
</organism>
<name>A0A7J0FZ43_9ERIC</name>
<proteinExistence type="predicted"/>
<feature type="repeat" description="PPR" evidence="2">
    <location>
        <begin position="106"/>
        <end position="140"/>
    </location>
</feature>
<keyword evidence="4" id="KW-1185">Reference proteome</keyword>
<dbReference type="PANTHER" id="PTHR47926">
    <property type="entry name" value="PENTATRICOPEPTIDE REPEAT-CONTAINING PROTEIN"/>
    <property type="match status" value="1"/>
</dbReference>
<dbReference type="GO" id="GO:0009451">
    <property type="term" value="P:RNA modification"/>
    <property type="evidence" value="ECO:0007669"/>
    <property type="project" value="InterPro"/>
</dbReference>
<dbReference type="PANTHER" id="PTHR47926:SF436">
    <property type="entry name" value="PENTATRICOPEPTIDE REPEAT-CONTAINING PROTEIN ELI1, CHLOROPLASTIC-LIKE ISOFORM X2"/>
    <property type="match status" value="1"/>
</dbReference>
<evidence type="ECO:0000313" key="3">
    <source>
        <dbReference type="EMBL" id="GFZ03969.1"/>
    </source>
</evidence>
<dbReference type="NCBIfam" id="TIGR00756">
    <property type="entry name" value="PPR"/>
    <property type="match status" value="3"/>
</dbReference>
<dbReference type="Gene3D" id="1.25.40.10">
    <property type="entry name" value="Tetratricopeptide repeat domain"/>
    <property type="match status" value="3"/>
</dbReference>
<dbReference type="InterPro" id="IPR011990">
    <property type="entry name" value="TPR-like_helical_dom_sf"/>
</dbReference>
<evidence type="ECO:0000256" key="1">
    <source>
        <dbReference type="ARBA" id="ARBA00022737"/>
    </source>
</evidence>
<dbReference type="AlphaFoldDB" id="A0A7J0FZ43"/>
<comment type="caution">
    <text evidence="3">The sequence shown here is derived from an EMBL/GenBank/DDBJ whole genome shotgun (WGS) entry which is preliminary data.</text>
</comment>
<dbReference type="OrthoDB" id="185373at2759"/>